<protein>
    <recommendedName>
        <fullName evidence="3">DUF1289 domain-containing protein</fullName>
    </recommendedName>
</protein>
<name>A0A238KN03_9RHOB</name>
<keyword evidence="2" id="KW-1185">Reference proteome</keyword>
<dbReference type="InterPro" id="IPR010710">
    <property type="entry name" value="DUF1289"/>
</dbReference>
<gene>
    <name evidence="1" type="ORF">COL8621_02495</name>
</gene>
<accession>A0A238KN03</accession>
<organism evidence="1 2">
    <name type="scientific">Actibacterium lipolyticum</name>
    <dbReference type="NCBI Taxonomy" id="1524263"/>
    <lineage>
        <taxon>Bacteria</taxon>
        <taxon>Pseudomonadati</taxon>
        <taxon>Pseudomonadota</taxon>
        <taxon>Alphaproteobacteria</taxon>
        <taxon>Rhodobacterales</taxon>
        <taxon>Roseobacteraceae</taxon>
        <taxon>Actibacterium</taxon>
    </lineage>
</organism>
<dbReference type="Pfam" id="PF06945">
    <property type="entry name" value="DUF1289"/>
    <property type="match status" value="1"/>
</dbReference>
<dbReference type="OrthoDB" id="7906652at2"/>
<evidence type="ECO:0008006" key="3">
    <source>
        <dbReference type="Google" id="ProtNLM"/>
    </source>
</evidence>
<dbReference type="Proteomes" id="UP000202922">
    <property type="component" value="Unassembled WGS sequence"/>
</dbReference>
<sequence>MTKLPSPCISVCKYKRAGHCIACSMTKDQKSIFKRLKKEKHQQAFVDMLVHQQENMGKFTAWAPAYARKCSKKGVKPPVT</sequence>
<evidence type="ECO:0000313" key="2">
    <source>
        <dbReference type="Proteomes" id="UP000202922"/>
    </source>
</evidence>
<proteinExistence type="predicted"/>
<dbReference type="RefSeq" id="WP_093967641.1">
    <property type="nucleotide sequence ID" value="NZ_FXYE01000002.1"/>
</dbReference>
<evidence type="ECO:0000313" key="1">
    <source>
        <dbReference type="EMBL" id="SMX44194.1"/>
    </source>
</evidence>
<dbReference type="AlphaFoldDB" id="A0A238KN03"/>
<dbReference type="EMBL" id="FXYE01000002">
    <property type="protein sequence ID" value="SMX44194.1"/>
    <property type="molecule type" value="Genomic_DNA"/>
</dbReference>
<reference evidence="2" key="1">
    <citation type="submission" date="2017-05" db="EMBL/GenBank/DDBJ databases">
        <authorList>
            <person name="Rodrigo-Torres L."/>
            <person name="Arahal R. D."/>
            <person name="Lucena T."/>
        </authorList>
    </citation>
    <scope>NUCLEOTIDE SEQUENCE [LARGE SCALE GENOMIC DNA]</scope>
    <source>
        <strain evidence="2">CECT 8621</strain>
    </source>
</reference>